<protein>
    <submittedName>
        <fullName evidence="2">Uncharacterized protein</fullName>
    </submittedName>
</protein>
<organism evidence="2 3">
    <name type="scientific">Oceanobacillus piezotolerans</name>
    <dbReference type="NCBI Taxonomy" id="2448030"/>
    <lineage>
        <taxon>Bacteria</taxon>
        <taxon>Bacillati</taxon>
        <taxon>Bacillota</taxon>
        <taxon>Bacilli</taxon>
        <taxon>Bacillales</taxon>
        <taxon>Bacillaceae</taxon>
        <taxon>Oceanobacillus</taxon>
    </lineage>
</organism>
<proteinExistence type="predicted"/>
<reference evidence="2 3" key="1">
    <citation type="submission" date="2018-10" db="EMBL/GenBank/DDBJ databases">
        <title>Oceanobacillus sp. YLB-02 draft genome.</title>
        <authorList>
            <person name="Yu L."/>
        </authorList>
    </citation>
    <scope>NUCLEOTIDE SEQUENCE [LARGE SCALE GENOMIC DNA]</scope>
    <source>
        <strain evidence="2 3">YLB-02</strain>
    </source>
</reference>
<dbReference type="Proteomes" id="UP000270219">
    <property type="component" value="Unassembled WGS sequence"/>
</dbReference>
<dbReference type="OrthoDB" id="2191398at2"/>
<dbReference type="RefSeq" id="WP_121523050.1">
    <property type="nucleotide sequence ID" value="NZ_RCHR01000003.1"/>
</dbReference>
<dbReference type="EMBL" id="RCHR01000003">
    <property type="protein sequence ID" value="RLL45464.1"/>
    <property type="molecule type" value="Genomic_DNA"/>
</dbReference>
<dbReference type="AlphaFoldDB" id="A0A498DEP4"/>
<comment type="caution">
    <text evidence="2">The sequence shown here is derived from an EMBL/GenBank/DDBJ whole genome shotgun (WGS) entry which is preliminary data.</text>
</comment>
<keyword evidence="3" id="KW-1185">Reference proteome</keyword>
<evidence type="ECO:0000256" key="1">
    <source>
        <dbReference type="SAM" id="Phobius"/>
    </source>
</evidence>
<sequence length="148" mass="16720">MTYQVKKNIVMLISSILIFGVYSWFLFQEFHQRSMESTEMLVFFATGILILIPINIAATIVIHILFNIINTITTSEKEPSFTDELDKIIELKALKIGHFIFIIGFVIALLSIVWGASPTLMFIILYVSGFISDISGNITSLYLYSKGV</sequence>
<keyword evidence="1" id="KW-0812">Transmembrane</keyword>
<evidence type="ECO:0000313" key="3">
    <source>
        <dbReference type="Proteomes" id="UP000270219"/>
    </source>
</evidence>
<feature type="transmembrane region" description="Helical" evidence="1">
    <location>
        <begin position="123"/>
        <end position="144"/>
    </location>
</feature>
<name>A0A498DEP4_9BACI</name>
<feature type="transmembrane region" description="Helical" evidence="1">
    <location>
        <begin position="40"/>
        <end position="66"/>
    </location>
</feature>
<keyword evidence="1" id="KW-1133">Transmembrane helix</keyword>
<accession>A0A498DEP4</accession>
<keyword evidence="1" id="KW-0472">Membrane</keyword>
<evidence type="ECO:0000313" key="2">
    <source>
        <dbReference type="EMBL" id="RLL45464.1"/>
    </source>
</evidence>
<feature type="transmembrane region" description="Helical" evidence="1">
    <location>
        <begin position="96"/>
        <end position="117"/>
    </location>
</feature>
<feature type="transmembrane region" description="Helical" evidence="1">
    <location>
        <begin position="9"/>
        <end position="28"/>
    </location>
</feature>
<gene>
    <name evidence="2" type="ORF">D8M04_11495</name>
</gene>